<organism evidence="2">
    <name type="scientific">Siphoviridae sp. ctMAv2</name>
    <dbReference type="NCBI Taxonomy" id="2826258"/>
    <lineage>
        <taxon>Viruses</taxon>
        <taxon>Duplodnaviria</taxon>
        <taxon>Heunggongvirae</taxon>
        <taxon>Uroviricota</taxon>
        <taxon>Caudoviricetes</taxon>
    </lineage>
</organism>
<evidence type="ECO:0000313" key="2">
    <source>
        <dbReference type="EMBL" id="DAD72931.1"/>
    </source>
</evidence>
<keyword evidence="1" id="KW-0472">Membrane</keyword>
<dbReference type="EMBL" id="BK014727">
    <property type="protein sequence ID" value="DAD72931.1"/>
    <property type="molecule type" value="Genomic_DNA"/>
</dbReference>
<feature type="transmembrane region" description="Helical" evidence="1">
    <location>
        <begin position="6"/>
        <end position="30"/>
    </location>
</feature>
<accession>A0A8S5LSV4</accession>
<evidence type="ECO:0000256" key="1">
    <source>
        <dbReference type="SAM" id="Phobius"/>
    </source>
</evidence>
<proteinExistence type="predicted"/>
<name>A0A8S5LSV4_9CAUD</name>
<keyword evidence="1" id="KW-0812">Transmembrane</keyword>
<protein>
    <submittedName>
        <fullName evidence="2">Uncharacterized protein</fullName>
    </submittedName>
</protein>
<keyword evidence="1" id="KW-1133">Transmembrane helix</keyword>
<reference evidence="2" key="1">
    <citation type="journal article" date="2021" name="Proc. Natl. Acad. Sci. U.S.A.">
        <title>A Catalog of Tens of Thousands of Viruses from Human Metagenomes Reveals Hidden Associations with Chronic Diseases.</title>
        <authorList>
            <person name="Tisza M.J."/>
            <person name="Buck C.B."/>
        </authorList>
    </citation>
    <scope>NUCLEOTIDE SEQUENCE</scope>
    <source>
        <strain evidence="2">CtMAv2</strain>
    </source>
</reference>
<sequence>MSLSAFFGVWTGSIFFAKCVLLMPFPRLLVRKRKTRKKEK</sequence>